<dbReference type="AlphaFoldDB" id="H2Y807"/>
<dbReference type="InParanoid" id="H2Y807"/>
<evidence type="ECO:0000313" key="2">
    <source>
        <dbReference type="Proteomes" id="UP000007875"/>
    </source>
</evidence>
<dbReference type="Proteomes" id="UP000007875">
    <property type="component" value="Unassembled WGS sequence"/>
</dbReference>
<proteinExistence type="predicted"/>
<accession>H2Y807</accession>
<name>H2Y807_CIOSA</name>
<reference evidence="1" key="3">
    <citation type="submission" date="2025-09" db="UniProtKB">
        <authorList>
            <consortium name="Ensembl"/>
        </authorList>
    </citation>
    <scope>IDENTIFICATION</scope>
</reference>
<dbReference type="HOGENOM" id="CLU_3401140_0_0_1"/>
<reference evidence="2" key="1">
    <citation type="submission" date="2003-08" db="EMBL/GenBank/DDBJ databases">
        <authorList>
            <person name="Birren B."/>
            <person name="Nusbaum C."/>
            <person name="Abebe A."/>
            <person name="Abouelleil A."/>
            <person name="Adekoya E."/>
            <person name="Ait-zahra M."/>
            <person name="Allen N."/>
            <person name="Allen T."/>
            <person name="An P."/>
            <person name="Anderson M."/>
            <person name="Anderson S."/>
            <person name="Arachchi H."/>
            <person name="Armbruster J."/>
            <person name="Bachantsang P."/>
            <person name="Baldwin J."/>
            <person name="Barry A."/>
            <person name="Bayul T."/>
            <person name="Blitshsteyn B."/>
            <person name="Bloom T."/>
            <person name="Blye J."/>
            <person name="Boguslavskiy L."/>
            <person name="Borowsky M."/>
            <person name="Boukhgalter B."/>
            <person name="Brunache A."/>
            <person name="Butler J."/>
            <person name="Calixte N."/>
            <person name="Calvo S."/>
            <person name="Camarata J."/>
            <person name="Campo K."/>
            <person name="Chang J."/>
            <person name="Cheshatsang Y."/>
            <person name="Citroen M."/>
            <person name="Collymore A."/>
            <person name="Considine T."/>
            <person name="Cook A."/>
            <person name="Cooke P."/>
            <person name="Corum B."/>
            <person name="Cuomo C."/>
            <person name="David R."/>
            <person name="Dawoe T."/>
            <person name="Degray S."/>
            <person name="Dodge S."/>
            <person name="Dooley K."/>
            <person name="Dorje P."/>
            <person name="Dorjee K."/>
            <person name="Dorris L."/>
            <person name="Duffey N."/>
            <person name="Dupes A."/>
            <person name="Elkins T."/>
            <person name="Engels R."/>
            <person name="Erickson J."/>
            <person name="Farina A."/>
            <person name="Faro S."/>
            <person name="Ferreira P."/>
            <person name="Fischer H."/>
            <person name="Fitzgerald M."/>
            <person name="Foley K."/>
            <person name="Gage D."/>
            <person name="Galagan J."/>
            <person name="Gearin G."/>
            <person name="Gnerre S."/>
            <person name="Gnirke A."/>
            <person name="Goyette A."/>
            <person name="Graham J."/>
            <person name="Grandbois E."/>
            <person name="Gyaltsen K."/>
            <person name="Hafez N."/>
            <person name="Hagopian D."/>
            <person name="Hagos B."/>
            <person name="Hall J."/>
            <person name="Hatcher B."/>
            <person name="Heller A."/>
            <person name="Higgins H."/>
            <person name="Honan T."/>
            <person name="Horn A."/>
            <person name="Houde N."/>
            <person name="Hughes L."/>
            <person name="Hulme W."/>
            <person name="Husby E."/>
            <person name="Iliev I."/>
            <person name="Jaffe D."/>
            <person name="Jones C."/>
            <person name="Kamal M."/>
            <person name="Kamat A."/>
            <person name="Kamvysselis M."/>
            <person name="Karlsson E."/>
            <person name="Kells C."/>
            <person name="Kieu A."/>
            <person name="Kisner P."/>
            <person name="Kodira C."/>
            <person name="Kulbokas E."/>
            <person name="Labutti K."/>
            <person name="Lama D."/>
            <person name="Landers T."/>
            <person name="Leger J."/>
            <person name="Levine S."/>
            <person name="Lewis D."/>
            <person name="Lewis T."/>
            <person name="Lindblad-toh K."/>
            <person name="Liu X."/>
            <person name="Lokyitsang T."/>
            <person name="Lokyitsang Y."/>
            <person name="Lucien O."/>
            <person name="Lui A."/>
            <person name="Ma L.J."/>
            <person name="Mabbitt R."/>
            <person name="Macdonald J."/>
            <person name="Maclean C."/>
            <person name="Major J."/>
            <person name="Manning J."/>
            <person name="Marabella R."/>
            <person name="Maru K."/>
            <person name="Matthews C."/>
            <person name="Mauceli E."/>
            <person name="Mccarthy M."/>
            <person name="Mcdonough S."/>
            <person name="Mcghee T."/>
            <person name="Meldrim J."/>
            <person name="Meneus L."/>
            <person name="Mesirov J."/>
            <person name="Mihalev A."/>
            <person name="Mihova T."/>
            <person name="Mikkelsen T."/>
            <person name="Mlenga V."/>
            <person name="Moru K."/>
            <person name="Mozes J."/>
            <person name="Mulrain L."/>
            <person name="Munson G."/>
            <person name="Naylor J."/>
            <person name="Newes C."/>
            <person name="Nguyen C."/>
            <person name="Nguyen N."/>
            <person name="Nguyen T."/>
            <person name="Nicol R."/>
            <person name="Nielsen C."/>
            <person name="Nizzari M."/>
            <person name="Norbu C."/>
            <person name="Norbu N."/>
            <person name="O'donnell P."/>
            <person name="Okoawo O."/>
            <person name="O'leary S."/>
            <person name="Omotosho B."/>
            <person name="O'neill K."/>
            <person name="Osman S."/>
            <person name="Parker S."/>
            <person name="Perrin D."/>
            <person name="Phunkhang P."/>
            <person name="Piqani B."/>
            <person name="Purcell S."/>
            <person name="Rachupka T."/>
            <person name="Ramasamy U."/>
            <person name="Rameau R."/>
            <person name="Ray V."/>
            <person name="Raymond C."/>
            <person name="Retta R."/>
            <person name="Richardson S."/>
            <person name="Rise C."/>
            <person name="Rodriguez J."/>
            <person name="Rogers J."/>
            <person name="Rogov P."/>
            <person name="Rutman M."/>
            <person name="Schupbach R."/>
            <person name="Seaman C."/>
            <person name="Settipalli S."/>
            <person name="Sharpe T."/>
            <person name="Sheridan J."/>
            <person name="Sherpa N."/>
            <person name="Shi J."/>
            <person name="Smirnov S."/>
            <person name="Smith C."/>
            <person name="Sougnez C."/>
            <person name="Spencer B."/>
            <person name="Stalker J."/>
            <person name="Stange-thomann N."/>
            <person name="Stavropoulos S."/>
            <person name="Stetson K."/>
            <person name="Stone C."/>
            <person name="Stone S."/>
            <person name="Stubbs M."/>
            <person name="Talamas J."/>
            <person name="Tchuinga P."/>
            <person name="Tenzing P."/>
            <person name="Tesfaye S."/>
            <person name="Theodore J."/>
            <person name="Thoulutsang Y."/>
            <person name="Topham K."/>
            <person name="Towey S."/>
            <person name="Tsamla T."/>
            <person name="Tsomo N."/>
            <person name="Vallee D."/>
            <person name="Vassiliev H."/>
            <person name="Venkataraman V."/>
            <person name="Vinson J."/>
            <person name="Vo A."/>
            <person name="Wade C."/>
            <person name="Wang S."/>
            <person name="Wangchuk T."/>
            <person name="Wangdi T."/>
            <person name="Whittaker C."/>
            <person name="Wilkinson J."/>
            <person name="Wu Y."/>
            <person name="Wyman D."/>
            <person name="Yadav S."/>
            <person name="Yang S."/>
            <person name="Yang X."/>
            <person name="Yeager S."/>
            <person name="Yee E."/>
            <person name="Young G."/>
            <person name="Zainoun J."/>
            <person name="Zembeck L."/>
            <person name="Zimmer A."/>
            <person name="Zody M."/>
            <person name="Lander E."/>
        </authorList>
    </citation>
    <scope>NUCLEOTIDE SEQUENCE [LARGE SCALE GENOMIC DNA]</scope>
</reference>
<sequence length="31" mass="3593">IPPSASKKDVAKYSHCHNRHILLHLSKHYLV</sequence>
<evidence type="ECO:0000313" key="1">
    <source>
        <dbReference type="Ensembl" id="ENSCSAVP00000001455.1"/>
    </source>
</evidence>
<organism evidence="1 2">
    <name type="scientific">Ciona savignyi</name>
    <name type="common">Pacific transparent sea squirt</name>
    <dbReference type="NCBI Taxonomy" id="51511"/>
    <lineage>
        <taxon>Eukaryota</taxon>
        <taxon>Metazoa</taxon>
        <taxon>Chordata</taxon>
        <taxon>Tunicata</taxon>
        <taxon>Ascidiacea</taxon>
        <taxon>Phlebobranchia</taxon>
        <taxon>Cionidae</taxon>
        <taxon>Ciona</taxon>
    </lineage>
</organism>
<keyword evidence="2" id="KW-1185">Reference proteome</keyword>
<dbReference type="Ensembl" id="ENSCSAVT00000001474.1">
    <property type="protein sequence ID" value="ENSCSAVP00000001455.1"/>
    <property type="gene ID" value="ENSCSAVG00000000829.1"/>
</dbReference>
<protein>
    <submittedName>
        <fullName evidence="1">Uncharacterized protein</fullName>
    </submittedName>
</protein>
<reference evidence="1" key="2">
    <citation type="submission" date="2025-08" db="UniProtKB">
        <authorList>
            <consortium name="Ensembl"/>
        </authorList>
    </citation>
    <scope>IDENTIFICATION</scope>
</reference>